<evidence type="ECO:0000256" key="11">
    <source>
        <dbReference type="ARBA" id="ARBA00023303"/>
    </source>
</evidence>
<evidence type="ECO:0000256" key="8">
    <source>
        <dbReference type="ARBA" id="ARBA00023053"/>
    </source>
</evidence>
<dbReference type="AlphaFoldDB" id="A0A2T0RP93"/>
<comment type="catalytic activity">
    <reaction evidence="13">
        <text>fluoride(in) = fluoride(out)</text>
        <dbReference type="Rhea" id="RHEA:76159"/>
        <dbReference type="ChEBI" id="CHEBI:17051"/>
    </reaction>
    <physiologicalReaction direction="left-to-right" evidence="13">
        <dbReference type="Rhea" id="RHEA:76160"/>
    </physiologicalReaction>
</comment>
<evidence type="ECO:0000256" key="3">
    <source>
        <dbReference type="ARBA" id="ARBA00022475"/>
    </source>
</evidence>
<evidence type="ECO:0000256" key="14">
    <source>
        <dbReference type="HAMAP-Rule" id="MF_00454"/>
    </source>
</evidence>
<feature type="transmembrane region" description="Helical" evidence="14">
    <location>
        <begin position="39"/>
        <end position="56"/>
    </location>
</feature>
<dbReference type="NCBIfam" id="NF010805">
    <property type="entry name" value="PRK14209.1"/>
    <property type="match status" value="1"/>
</dbReference>
<dbReference type="GO" id="GO:0140114">
    <property type="term" value="P:cellular detoxification of fluoride"/>
    <property type="evidence" value="ECO:0007669"/>
    <property type="project" value="UniProtKB-UniRule"/>
</dbReference>
<keyword evidence="16" id="KW-1185">Reference proteome</keyword>
<keyword evidence="5 14" id="KW-0812">Transmembrane</keyword>
<evidence type="ECO:0000313" key="15">
    <source>
        <dbReference type="EMBL" id="PRY22978.1"/>
    </source>
</evidence>
<evidence type="ECO:0000256" key="9">
    <source>
        <dbReference type="ARBA" id="ARBA00023065"/>
    </source>
</evidence>
<keyword evidence="11 14" id="KW-0407">Ion channel</keyword>
<evidence type="ECO:0000256" key="1">
    <source>
        <dbReference type="ARBA" id="ARBA00004651"/>
    </source>
</evidence>
<accession>A0A2T0RP93</accession>
<feature type="binding site" evidence="14">
    <location>
        <position position="74"/>
    </location>
    <ligand>
        <name>Na(+)</name>
        <dbReference type="ChEBI" id="CHEBI:29101"/>
        <note>structural</note>
    </ligand>
</feature>
<keyword evidence="10 14" id="KW-0472">Membrane</keyword>
<evidence type="ECO:0000256" key="13">
    <source>
        <dbReference type="ARBA" id="ARBA00035585"/>
    </source>
</evidence>
<dbReference type="Proteomes" id="UP000239480">
    <property type="component" value="Unassembled WGS sequence"/>
</dbReference>
<evidence type="ECO:0000256" key="2">
    <source>
        <dbReference type="ARBA" id="ARBA00022448"/>
    </source>
</evidence>
<dbReference type="OrthoDB" id="9806299at2"/>
<evidence type="ECO:0000256" key="4">
    <source>
        <dbReference type="ARBA" id="ARBA00022519"/>
    </source>
</evidence>
<dbReference type="GO" id="GO:0046872">
    <property type="term" value="F:metal ion binding"/>
    <property type="evidence" value="ECO:0007669"/>
    <property type="project" value="UniProtKB-KW"/>
</dbReference>
<comment type="similarity">
    <text evidence="12 14">Belongs to the fluoride channel Fluc/FEX (TC 1.A.43) family.</text>
</comment>
<protein>
    <recommendedName>
        <fullName evidence="14">Fluoride-specific ion channel FluC</fullName>
    </recommendedName>
</protein>
<reference evidence="15 16" key="1">
    <citation type="submission" date="2018-03" db="EMBL/GenBank/DDBJ databases">
        <title>Genomic Encyclopedia of Archaeal and Bacterial Type Strains, Phase II (KMG-II): from individual species to whole genera.</title>
        <authorList>
            <person name="Goeker M."/>
        </authorList>
    </citation>
    <scope>NUCLEOTIDE SEQUENCE [LARGE SCALE GENOMIC DNA]</scope>
    <source>
        <strain evidence="15 16">DSM 29328</strain>
    </source>
</reference>
<dbReference type="EMBL" id="PVTD01000005">
    <property type="protein sequence ID" value="PRY22978.1"/>
    <property type="molecule type" value="Genomic_DNA"/>
</dbReference>
<comment type="caution">
    <text evidence="15">The sequence shown here is derived from an EMBL/GenBank/DDBJ whole genome shotgun (WGS) entry which is preliminary data.</text>
</comment>
<feature type="transmembrane region" description="Helical" evidence="14">
    <location>
        <begin position="96"/>
        <end position="120"/>
    </location>
</feature>
<comment type="activity regulation">
    <text evidence="14">Na(+) is not transported, but it plays an essential structural role and its presence is essential for fluoride channel function.</text>
</comment>
<keyword evidence="6 14" id="KW-0479">Metal-binding</keyword>
<keyword evidence="4" id="KW-0997">Cell inner membrane</keyword>
<feature type="binding site" evidence="14">
    <location>
        <position position="77"/>
    </location>
    <ligand>
        <name>Na(+)</name>
        <dbReference type="ChEBI" id="CHEBI:29101"/>
        <note>structural</note>
    </ligand>
</feature>
<dbReference type="Pfam" id="PF02537">
    <property type="entry name" value="CRCB"/>
    <property type="match status" value="1"/>
</dbReference>
<dbReference type="PANTHER" id="PTHR28259:SF18">
    <property type="entry name" value="FLUORIDE-SPECIFIC ION CHANNEL FLUC"/>
    <property type="match status" value="1"/>
</dbReference>
<dbReference type="GO" id="GO:0005886">
    <property type="term" value="C:plasma membrane"/>
    <property type="evidence" value="ECO:0007669"/>
    <property type="project" value="UniProtKB-SubCell"/>
</dbReference>
<dbReference type="NCBIfam" id="NF010791">
    <property type="entry name" value="PRK14195.1"/>
    <property type="match status" value="1"/>
</dbReference>
<gene>
    <name evidence="14" type="primary">fluC</name>
    <name evidence="14" type="synonym">crcB</name>
    <name evidence="15" type="ORF">CLV78_10530</name>
</gene>
<evidence type="ECO:0000313" key="16">
    <source>
        <dbReference type="Proteomes" id="UP000239480"/>
    </source>
</evidence>
<sequence>MIWSLLHVALGGAIGASLRYLTGIGTLRLFGPGFPYGTLTVNIVGSFIMGFIVVLLERKGGNHLAPFLMTGILGGFTTFSAFSLDTIFLIEKGQAGTALVYAGASFALSLTALVAGLWLARTMVVLP</sequence>
<keyword evidence="7 14" id="KW-1133">Transmembrane helix</keyword>
<dbReference type="HAMAP" id="MF_00454">
    <property type="entry name" value="FluC"/>
    <property type="match status" value="1"/>
</dbReference>
<organism evidence="15 16">
    <name type="scientific">Aliiruegeria haliotis</name>
    <dbReference type="NCBI Taxonomy" id="1280846"/>
    <lineage>
        <taxon>Bacteria</taxon>
        <taxon>Pseudomonadati</taxon>
        <taxon>Pseudomonadota</taxon>
        <taxon>Alphaproteobacteria</taxon>
        <taxon>Rhodobacterales</taxon>
        <taxon>Roseobacteraceae</taxon>
        <taxon>Aliiruegeria</taxon>
    </lineage>
</organism>
<keyword evidence="9 14" id="KW-0406">Ion transport</keyword>
<dbReference type="InterPro" id="IPR003691">
    <property type="entry name" value="FluC"/>
</dbReference>
<keyword evidence="3 14" id="KW-1003">Cell membrane</keyword>
<evidence type="ECO:0000256" key="5">
    <source>
        <dbReference type="ARBA" id="ARBA00022692"/>
    </source>
</evidence>
<evidence type="ECO:0000256" key="12">
    <source>
        <dbReference type="ARBA" id="ARBA00035120"/>
    </source>
</evidence>
<keyword evidence="8 14" id="KW-0915">Sodium</keyword>
<dbReference type="PANTHER" id="PTHR28259">
    <property type="entry name" value="FLUORIDE EXPORT PROTEIN 1-RELATED"/>
    <property type="match status" value="1"/>
</dbReference>
<comment type="function">
    <text evidence="14">Fluoride-specific ion channel. Important for reducing fluoride concentration in the cell, thus reducing its toxicity.</text>
</comment>
<evidence type="ECO:0000256" key="10">
    <source>
        <dbReference type="ARBA" id="ARBA00023136"/>
    </source>
</evidence>
<evidence type="ECO:0000256" key="7">
    <source>
        <dbReference type="ARBA" id="ARBA00022989"/>
    </source>
</evidence>
<dbReference type="RefSeq" id="WP_106205299.1">
    <property type="nucleotide sequence ID" value="NZ_PVTD01000005.1"/>
</dbReference>
<dbReference type="GO" id="GO:0062054">
    <property type="term" value="F:fluoride channel activity"/>
    <property type="evidence" value="ECO:0007669"/>
    <property type="project" value="UniProtKB-UniRule"/>
</dbReference>
<comment type="subcellular location">
    <subcellularLocation>
        <location evidence="1 14">Cell membrane</location>
        <topology evidence="1 14">Multi-pass membrane protein</topology>
    </subcellularLocation>
</comment>
<name>A0A2T0RP93_9RHOB</name>
<evidence type="ECO:0000256" key="6">
    <source>
        <dbReference type="ARBA" id="ARBA00022723"/>
    </source>
</evidence>
<dbReference type="NCBIfam" id="TIGR00494">
    <property type="entry name" value="crcB"/>
    <property type="match status" value="1"/>
</dbReference>
<keyword evidence="2 14" id="KW-0813">Transport</keyword>
<feature type="transmembrane region" description="Helical" evidence="14">
    <location>
        <begin position="68"/>
        <end position="90"/>
    </location>
</feature>
<proteinExistence type="inferred from homology"/>